<dbReference type="RefSeq" id="WP_261272010.1">
    <property type="nucleotide sequence ID" value="NZ_JAMTCC010000006.1"/>
</dbReference>
<comment type="caution">
    <text evidence="1">The sequence shown here is derived from an EMBL/GenBank/DDBJ whole genome shotgun (WGS) entry which is preliminary data.</text>
</comment>
<reference evidence="1" key="1">
    <citation type="journal article" date="2023" name="Int. J. Syst. Evol. Microbiol.">
        <title>&lt;i&gt;Shewanella septentrionalis&lt;/i&gt; sp. nov. and &lt;i&gt;Shewanella holmiensis&lt;/i&gt; sp. nov., isolated from Baltic Sea water and sediments.</title>
        <authorList>
            <person name="Martin-Rodriguez A.J."/>
            <person name="Thorell K."/>
            <person name="Joffre E."/>
            <person name="Jensie-Markopoulos S."/>
            <person name="Moore E.R.B."/>
            <person name="Sjoling A."/>
        </authorList>
    </citation>
    <scope>NUCLEOTIDE SEQUENCE</scope>
    <source>
        <strain evidence="1">SP1W3</strain>
    </source>
</reference>
<dbReference type="Proteomes" id="UP001155604">
    <property type="component" value="Unassembled WGS sequence"/>
</dbReference>
<name>A0A9X2WSY4_9GAMM</name>
<keyword evidence="2" id="KW-1185">Reference proteome</keyword>
<evidence type="ECO:0000313" key="2">
    <source>
        <dbReference type="Proteomes" id="UP001155604"/>
    </source>
</evidence>
<protein>
    <submittedName>
        <fullName evidence="1">Uncharacterized protein</fullName>
    </submittedName>
</protein>
<sequence length="1437" mass="164796">MDTSHVPLKRTFSLVARDTASEENFEMFLGLEKPKDWSDLEAEYRVVILADAGAGKTFEMHTQAEYAIEQGRAAFFIRIEDIGVNFEDAFEVGTASQFGLWLKSSEDAWFFLDSVDEARLDNPRTFEKAIKLFSQKIKKAGHRAHVYISSRPYAWRFQADKKIVEDSLPFASSQQKESFEERENDSVSGEEVAEGPLRVYQLRPLDLDAIRQFAEYRSTPNVDKLIADIKRTNLLTIAERPFDLEGLLEKWKDDGKLGSRLESLQHNIELRLKEVNLDRKPQPLNKEKAREGARILAAAVTLTGEAGIFVPDQTHEKVGIDAESVLHDWSPNDVKALLERGLFNDIIYGAVRFRHREIKELLTAEWLYSLIETGNSRCAVESLIFKAQYGELVVTPRLRPILPWLILFDPSIRKKALALHPEIAVEGGDIARLPLNERKSILIDIVRRIVADEDDRSARNNSAIARIAQPDLSDEVRQLIVEYANNDDAIFFLGRLVWQGNMTACVEDFMPIAIASERGIYARIASVRAISTTGTVEQKMTLWKALNEVPAELPRELLAELLSDAPANLQSINFLLSSIDKLPPYERRSYSGLSTSLHTFIDRISNSVDLSKESVLYELVVGINHFLGLEPHLEHSECKVSKEFIWLIGPACHVVERLIIARAVESLSDAILSILLKVPAIRYWHGEDFSEHKHKLHDLVPSWPELNDALFWKNVTKSRETNKRSNDRLTNIWQVDWLEHYWQFNADAFERVLTFITSQQFEDDKLVALSLAFRLYEQENEPEEWLERIRQTILDNPILESSLVERLASLKQRNINREESPYESQYQAKRQKEKDERALWIKRLRANPDAIRNPQNLSPGVLSNDQYWLLKEIEEGHGMRMSRGRKVDWRLLIDAFGEDVAYAFRDAAIAHWRAYQPALRSDGADTSSVSYSLIFAMVGLEFEAQDVAGFPLNLTDAEVEHALRYTTYELSGFPSWLESMYKAHPHQVKAAVIKELYWELENSKADKPLHYILYGLVYNAPWLHSELVEPISQWVSINQISHQQNLRYCLQILTNGGATTEFLADLAKSKVEHCDSDDLLPNWYALWVDMEPETGIQAVESWLEEKDTDTGEATLAAQLFITALTGGRRNDLGNGTAAGKFRTAFYLKSLYLMMHCFIRASDDTDHSGEDFYSPELRDDAQDARNQLFNYLVEIPGKDTYLALIELARLHPDDSYRQWMKKRAYKRAEEDAERELWSAQQVRDFGVALEMTPATHRQLFDLGVLRLNDFKNWVERGNDSLAETYQKAADETEMRKIIAHWLNEKAHSRYTCAEEANLANNQRPDIWFQHPNIKSPVPIELKLLDKGWSGPDLCERLRNQLAGDYLREETAGCGIFLLVWQGKDPGKCWEIEGKRTNVSELKKAMEEYWLGISDQFPNVSSIEIIVIDLTLRAERSAT</sequence>
<dbReference type="EMBL" id="JAMTCC010000006">
    <property type="protein sequence ID" value="MCT7944756.1"/>
    <property type="molecule type" value="Genomic_DNA"/>
</dbReference>
<accession>A0A9X2WSY4</accession>
<gene>
    <name evidence="1" type="ORF">NE536_05190</name>
</gene>
<organism evidence="1 2">
    <name type="scientific">Shewanella septentrionalis</name>
    <dbReference type="NCBI Taxonomy" id="2952223"/>
    <lineage>
        <taxon>Bacteria</taxon>
        <taxon>Pseudomonadati</taxon>
        <taxon>Pseudomonadota</taxon>
        <taxon>Gammaproteobacteria</taxon>
        <taxon>Alteromonadales</taxon>
        <taxon>Shewanellaceae</taxon>
        <taxon>Shewanella</taxon>
    </lineage>
</organism>
<proteinExistence type="predicted"/>
<evidence type="ECO:0000313" key="1">
    <source>
        <dbReference type="EMBL" id="MCT7944756.1"/>
    </source>
</evidence>